<dbReference type="InterPro" id="IPR034660">
    <property type="entry name" value="DinB/YfiT-like"/>
</dbReference>
<comment type="caution">
    <text evidence="1">The sequence shown here is derived from an EMBL/GenBank/DDBJ whole genome shotgun (WGS) entry which is preliminary data.</text>
</comment>
<dbReference type="EMBL" id="BAABGA010000007">
    <property type="protein sequence ID" value="GAA4445345.1"/>
    <property type="molecule type" value="Genomic_DNA"/>
</dbReference>
<keyword evidence="2" id="KW-1185">Reference proteome</keyword>
<proteinExistence type="predicted"/>
<dbReference type="SUPFAM" id="SSF109854">
    <property type="entry name" value="DinB/YfiT-like putative metalloenzymes"/>
    <property type="match status" value="1"/>
</dbReference>
<evidence type="ECO:0008006" key="3">
    <source>
        <dbReference type="Google" id="ProtNLM"/>
    </source>
</evidence>
<reference evidence="2" key="1">
    <citation type="journal article" date="2019" name="Int. J. Syst. Evol. Microbiol.">
        <title>The Global Catalogue of Microorganisms (GCM) 10K type strain sequencing project: providing services to taxonomists for standard genome sequencing and annotation.</title>
        <authorList>
            <consortium name="The Broad Institute Genomics Platform"/>
            <consortium name="The Broad Institute Genome Sequencing Center for Infectious Disease"/>
            <person name="Wu L."/>
            <person name="Ma J."/>
        </authorList>
    </citation>
    <scope>NUCLEOTIDE SEQUENCE [LARGE SCALE GENOMIC DNA]</scope>
    <source>
        <strain evidence="2">JCM 17759</strain>
    </source>
</reference>
<evidence type="ECO:0000313" key="2">
    <source>
        <dbReference type="Proteomes" id="UP001500840"/>
    </source>
</evidence>
<evidence type="ECO:0000313" key="1">
    <source>
        <dbReference type="EMBL" id="GAA4445345.1"/>
    </source>
</evidence>
<dbReference type="RefSeq" id="WP_345319058.1">
    <property type="nucleotide sequence ID" value="NZ_BAABGA010000007.1"/>
</dbReference>
<sequence>MMHAAFRQLIANQYEASLCTLMHCAEECPDSHWNVLVARYPFSQVIFHTLFFADYYLGNDAESFRLQTFHTENRDLFSDYEQLKDQEPKSVYSREQIEMYGKFCRDKASATIAEEAEQTLCSEACFARRNFSRAELHVYNIRHIQHHAPQLILRLRIDTKVDIPWIDNGWREPTDES</sequence>
<organism evidence="1 2">
    <name type="scientific">Novipirellula rosea</name>
    <dbReference type="NCBI Taxonomy" id="1031540"/>
    <lineage>
        <taxon>Bacteria</taxon>
        <taxon>Pseudomonadati</taxon>
        <taxon>Planctomycetota</taxon>
        <taxon>Planctomycetia</taxon>
        <taxon>Pirellulales</taxon>
        <taxon>Pirellulaceae</taxon>
        <taxon>Novipirellula</taxon>
    </lineage>
</organism>
<name>A0ABP8M6E1_9BACT</name>
<accession>A0ABP8M6E1</accession>
<dbReference type="Proteomes" id="UP001500840">
    <property type="component" value="Unassembled WGS sequence"/>
</dbReference>
<gene>
    <name evidence="1" type="ORF">GCM10023156_04830</name>
</gene>
<protein>
    <recommendedName>
        <fullName evidence="3">DinB superfamily protein</fullName>
    </recommendedName>
</protein>